<dbReference type="CDD" id="cd00090">
    <property type="entry name" value="HTH_ARSR"/>
    <property type="match status" value="1"/>
</dbReference>
<protein>
    <submittedName>
        <fullName evidence="5">DNA-binding transcriptional regulator, ArsR family</fullName>
    </submittedName>
</protein>
<evidence type="ECO:0000313" key="5">
    <source>
        <dbReference type="EMBL" id="SHE72605.1"/>
    </source>
</evidence>
<evidence type="ECO:0000313" key="6">
    <source>
        <dbReference type="Proteomes" id="UP000184501"/>
    </source>
</evidence>
<dbReference type="EMBL" id="FQVN01000001">
    <property type="protein sequence ID" value="SHE72605.1"/>
    <property type="molecule type" value="Genomic_DNA"/>
</dbReference>
<feature type="domain" description="HTH arsR-type" evidence="4">
    <location>
        <begin position="26"/>
        <end position="121"/>
    </location>
</feature>
<dbReference type="NCBIfam" id="NF033788">
    <property type="entry name" value="HTH_metalloreg"/>
    <property type="match status" value="1"/>
</dbReference>
<dbReference type="InterPro" id="IPR036390">
    <property type="entry name" value="WH_DNA-bd_sf"/>
</dbReference>
<dbReference type="InterPro" id="IPR011991">
    <property type="entry name" value="ArsR-like_HTH"/>
</dbReference>
<keyword evidence="6" id="KW-1185">Reference proteome</keyword>
<keyword evidence="2 5" id="KW-0238">DNA-binding</keyword>
<evidence type="ECO:0000256" key="3">
    <source>
        <dbReference type="ARBA" id="ARBA00023163"/>
    </source>
</evidence>
<dbReference type="Gene3D" id="1.10.10.10">
    <property type="entry name" value="Winged helix-like DNA-binding domain superfamily/Winged helix DNA-binding domain"/>
    <property type="match status" value="1"/>
</dbReference>
<dbReference type="SUPFAM" id="SSF46785">
    <property type="entry name" value="Winged helix' DNA-binding domain"/>
    <property type="match status" value="1"/>
</dbReference>
<dbReference type="InterPro" id="IPR051081">
    <property type="entry name" value="HTH_MetalResp_TranReg"/>
</dbReference>
<evidence type="ECO:0000259" key="4">
    <source>
        <dbReference type="PROSITE" id="PS50987"/>
    </source>
</evidence>
<reference evidence="5 6" key="1">
    <citation type="submission" date="2016-11" db="EMBL/GenBank/DDBJ databases">
        <authorList>
            <person name="Jaros S."/>
            <person name="Januszkiewicz K."/>
            <person name="Wedrychowicz H."/>
        </authorList>
    </citation>
    <scope>NUCLEOTIDE SEQUENCE [LARGE SCALE GENOMIC DNA]</scope>
    <source>
        <strain evidence="5 6">DSM 44523</strain>
    </source>
</reference>
<dbReference type="PANTHER" id="PTHR33154">
    <property type="entry name" value="TRANSCRIPTIONAL REGULATOR, ARSR FAMILY"/>
    <property type="match status" value="1"/>
</dbReference>
<proteinExistence type="predicted"/>
<gene>
    <name evidence="5" type="ORF">SAMN05444320_101895</name>
</gene>
<name>A0A1M4VUS3_STRHI</name>
<dbReference type="AlphaFoldDB" id="A0A1M4VUS3"/>
<dbReference type="InterPro" id="IPR036388">
    <property type="entry name" value="WH-like_DNA-bd_sf"/>
</dbReference>
<dbReference type="PROSITE" id="PS50987">
    <property type="entry name" value="HTH_ARSR_2"/>
    <property type="match status" value="1"/>
</dbReference>
<evidence type="ECO:0000256" key="1">
    <source>
        <dbReference type="ARBA" id="ARBA00023015"/>
    </source>
</evidence>
<dbReference type="Pfam" id="PF12840">
    <property type="entry name" value="HTH_20"/>
    <property type="match status" value="1"/>
</dbReference>
<dbReference type="Proteomes" id="UP000184501">
    <property type="component" value="Unassembled WGS sequence"/>
</dbReference>
<sequence>MSGTSTLVKQSKCCGTLGRMARTLPQPDREHIDLVSVLHALADPVRLELVRRLATDAPLSCTAVVEGIGITASTASHHFRVLREAGVTSTRQDGRIRYVSLRSADLDTRFPGLLASVVTAVGGPAYSATSVREIHS</sequence>
<dbReference type="PANTHER" id="PTHR33154:SF12">
    <property type="entry name" value="TRANSCRIPTIONAL REGULATORY PROTEIN"/>
    <property type="match status" value="1"/>
</dbReference>
<keyword evidence="1" id="KW-0805">Transcription regulation</keyword>
<organism evidence="5 6">
    <name type="scientific">Streptoalloteichus hindustanus</name>
    <dbReference type="NCBI Taxonomy" id="2017"/>
    <lineage>
        <taxon>Bacteria</taxon>
        <taxon>Bacillati</taxon>
        <taxon>Actinomycetota</taxon>
        <taxon>Actinomycetes</taxon>
        <taxon>Pseudonocardiales</taxon>
        <taxon>Pseudonocardiaceae</taxon>
        <taxon>Streptoalloteichus</taxon>
    </lineage>
</organism>
<evidence type="ECO:0000256" key="2">
    <source>
        <dbReference type="ARBA" id="ARBA00023125"/>
    </source>
</evidence>
<dbReference type="GO" id="GO:0003700">
    <property type="term" value="F:DNA-binding transcription factor activity"/>
    <property type="evidence" value="ECO:0007669"/>
    <property type="project" value="InterPro"/>
</dbReference>
<accession>A0A1M4VUS3</accession>
<dbReference type="SMART" id="SM00418">
    <property type="entry name" value="HTH_ARSR"/>
    <property type="match status" value="1"/>
</dbReference>
<dbReference type="PRINTS" id="PR00778">
    <property type="entry name" value="HTHARSR"/>
</dbReference>
<keyword evidence="3" id="KW-0804">Transcription</keyword>
<dbReference type="GO" id="GO:0003677">
    <property type="term" value="F:DNA binding"/>
    <property type="evidence" value="ECO:0007669"/>
    <property type="project" value="UniProtKB-KW"/>
</dbReference>
<dbReference type="InterPro" id="IPR001845">
    <property type="entry name" value="HTH_ArsR_DNA-bd_dom"/>
</dbReference>